<evidence type="ECO:0000313" key="3">
    <source>
        <dbReference type="EMBL" id="ACZ08578.1"/>
    </source>
</evidence>
<evidence type="ECO:0000259" key="2">
    <source>
        <dbReference type="PROSITE" id="PS51208"/>
    </source>
</evidence>
<organism evidence="3 4">
    <name type="scientific">Sebaldella termitidis (strain ATCC 33386 / NCTC 11300)</name>
    <dbReference type="NCBI Taxonomy" id="526218"/>
    <lineage>
        <taxon>Bacteria</taxon>
        <taxon>Fusobacteriati</taxon>
        <taxon>Fusobacteriota</taxon>
        <taxon>Fusobacteriia</taxon>
        <taxon>Fusobacteriales</taxon>
        <taxon>Leptotrichiaceae</taxon>
        <taxon>Sebaldella</taxon>
    </lineage>
</organism>
<dbReference type="EMBL" id="CP001739">
    <property type="protein sequence ID" value="ACZ08578.1"/>
    <property type="molecule type" value="Genomic_DNA"/>
</dbReference>
<reference evidence="4" key="1">
    <citation type="submission" date="2009-09" db="EMBL/GenBank/DDBJ databases">
        <title>The complete chromosome of Sebaldella termitidis ATCC 33386.</title>
        <authorList>
            <consortium name="US DOE Joint Genome Institute (JGI-PGF)"/>
            <person name="Lucas S."/>
            <person name="Copeland A."/>
            <person name="Lapidus A."/>
            <person name="Glavina del Rio T."/>
            <person name="Dalin E."/>
            <person name="Tice H."/>
            <person name="Bruce D."/>
            <person name="Goodwin L."/>
            <person name="Pitluck S."/>
            <person name="Kyrpides N."/>
            <person name="Mavromatis K."/>
            <person name="Ivanova N."/>
            <person name="Mikhailova N."/>
            <person name="Sims D."/>
            <person name="Meincke L."/>
            <person name="Brettin T."/>
            <person name="Detter J.C."/>
            <person name="Han C."/>
            <person name="Larimer F."/>
            <person name="Land M."/>
            <person name="Hauser L."/>
            <person name="Markowitz V."/>
            <person name="Cheng J.F."/>
            <person name="Hugenholtz P."/>
            <person name="Woyke T."/>
            <person name="Wu D."/>
            <person name="Eisen J.A."/>
        </authorList>
    </citation>
    <scope>NUCLEOTIDE SEQUENCE [LARGE SCALE GENOMIC DNA]</scope>
    <source>
        <strain evidence="4">ATCC 33386 / NCTC 11300</strain>
    </source>
</reference>
<dbReference type="SUPFAM" id="SSF103515">
    <property type="entry name" value="Autotransporter"/>
    <property type="match status" value="1"/>
</dbReference>
<sequence length="2309" mass="240173">MKANKKLLVSFLALNAVLSVNASGAEKAASSKYDRMYNSMVKNLEQGKSNQKNYEIIERILNQKNKELKDLYLQGEYVVKPEYLEWQVFFSGFYDEYGKGVDNTSENAAYHTKVSGYYDDNGNYVTTSSSINGMAGKPYQPLQQPKDINLGVSIPLKGMSREPLTLSLSPASEISINPSTLTVTAPTGVSIPSLSFLEFQPLEPIVELPQLVPIPIITIGGAGGGNGGYTGFYPNSDPDGNAIISQMDVLTGEIYAHIASHSGTGGYGSKVIYDNYALTNLTGGPSAGLTISAGGQALPAGVYNSTTNTSVQGIFKVVDNTLTRYGVVGSNPDDLSITLEGDDPNPVFLGQILHYDEHYYGTQYRLDGLEAQGWITAAEKAELADKFLDPVLGHTTANRYFQYVENNSTWNLKGSSIVAVNLQAHSGGQAANSIFMNRGKIIGLNEASTNNNLVGNQVAFMFTEGTSSQKQEGFDNTGLIEMRAPGNVIYLMTSSASSSGNGKHILMNNGDMKLYGRQNVGVYTRSGTTNLTRTEIKLYNPITVLGDESIGVDIERVLNFANSKIKVDVGTEDPKQTVTSMSGVNGLENSGHIASTGYSDQHTDNAIGMYINLASTFTLDDYEIKLGEYSQKGIGVRIENGHLTLGSNMLDTTTKHSLISDGGIGNILIAGIGSSSSVTTDANTILEVKNGKSQVGVYANTGSSVINAGTLNASGEGTKGIVVDTASTITNSGVINVSGGVYTDSSNNKSGSVGVAVKDAGSTFTSAGVGSNVTVDVSGKESTGLFADTGVIDITNGTIKTSDGAFNLYAKGSTGKIKLTNVNMETGQRSLLFYNENGGTFELNNVNATIKGAANANDRGTAFYYVGTGVLPTLTTADLSAYFASVFNNTANNLTLNMETGSRLFIVDNVSIDLSVTATPLGSIAGGPTVTGSSDYKTYMMYKSLLGIDQNIALDTATDAYNNLEIVTSSIYNNGYNITGSLTNQVAMGQENGLDTLGVSLPRSTVSLTNDGGNITLSGASSVGMYANYGELRNMNSGVINVSGAGSIGMYGANGTLADNQTGSVINISSSGVGIYAEGNKQGIAQTFGNGKIDIVNSGLIQAGASSNAMGIYANNNSTGIAADAHVNLSNGTIDLGASENAVGVFVDKGTVTDSGSTITVGKNGVALYAKDSVVTLAGTTINLFGDNSLGLYLDGTTSFTGSGNININGQNVVLFNMNSSGAISNSFNVVSVAPGSTYTLGNITGGVFEYTGSSNLASNGTLVSGTGSAIYLNGSAITASPGSTNVAGVVLDGPYTGFSPLPAGMTSGTDGENAGIITLGDSSVGIYGKNGSRISNTNTITVDNASAGLMTSGAGAFAQNSGTITVGTGSQGIYLKDGDYAQNTGNILSAGAGTVGIYANNASVHVTNGGNIDLSGDKSIGIYSIGTIPQNINNTGALKIGDSVNTSDPSIGIYGAVAGSTITNSGTVTSGVRSIGMYSNGGTVNNIGASNIGNSGVGIYSTGGVVNLNSGSAFNMGTNGAVGVYGVYSAVNNSADLNIGNSNYGYILKGGSLTNAAGTNSSIGDDSVYMYSTEGTTVTNDGTLIMSGANNVGFYMAQDPTSKVGGAVMINNAGGNISGTVGNNNVGIYNYGGIVDNYGDVAVGNSDIKFITGTTNVDVKASKYSVGIYGENAAIINRAGANVSAGYGGYGIVAKGGTASNFGTVTTTGDYSTGMYTENGVITNEAGGTINVSGNNTIGMAGKGIGSHIINHGTINITGNDAIGMYGNLGTVITNTGTIDISGQNSQIFVSSDPDDPGHTVGAGTATINGGTAANVISSIGNIHALPALINAGIIKSNGVLALDGVQVMVKPDPTTAQPSSDPNFDFSLSGTSIIADEVLTSKPIVILPGFSDGTIADVYKLEGLIKASSGQYDFVSGSLLWEATPRATGTGADIYMSRKAFTEFTDGLWYEDFGTALENNFLGATGDGVKIYNKTAYIPDEQNFRHIMGSLAGNVYANINQREDDIAKTFENSLHLLQDSTNNTKENVKINVIAGKGKNKEETDGVTGYDYTTTGVLALREVERTYKHTFGYSLGYLHTGFEFNDGNSSEEWVDTVQLGLHNKYKTNGWTLRNDLTGRVSIHNVDRNIDWPSPLGRSEMNGTYETYSITSDNILGKEFGLGKKASIMPYGAFRAMYVTRPDFSESGLEKLEVEGNDAWSAKPRAGVELKGALPLGANTAWQLKGTLDFAYEYELADLNEREKARLIAIEDGYHKLSKPQDEKGTFRTRAAIGVEIEDRYGIFLTGEYSTGNDKENDYRAGVTLKAVF</sequence>
<name>D1AIJ4_SEBTE</name>
<dbReference type="eggNOG" id="COG3210">
    <property type="taxonomic scope" value="Bacteria"/>
</dbReference>
<gene>
    <name evidence="3" type="ordered locus">Sterm_1720</name>
</gene>
<feature type="domain" description="Autotransporter" evidence="2">
    <location>
        <begin position="2023"/>
        <end position="2309"/>
    </location>
</feature>
<dbReference type="RefSeq" id="WP_012861174.1">
    <property type="nucleotide sequence ID" value="NC_013517.1"/>
</dbReference>
<evidence type="ECO:0000256" key="1">
    <source>
        <dbReference type="SAM" id="SignalP"/>
    </source>
</evidence>
<feature type="chain" id="PRO_5003020185" evidence="1">
    <location>
        <begin position="23"/>
        <end position="2309"/>
    </location>
</feature>
<dbReference type="Pfam" id="PF03797">
    <property type="entry name" value="Autotransporter"/>
    <property type="match status" value="1"/>
</dbReference>
<dbReference type="KEGG" id="str:Sterm_1720"/>
<dbReference type="SMART" id="SM00869">
    <property type="entry name" value="Autotransporter"/>
    <property type="match status" value="1"/>
</dbReference>
<dbReference type="Pfam" id="PF25783">
    <property type="entry name" value="BigA_beta"/>
    <property type="match status" value="1"/>
</dbReference>
<dbReference type="eggNOG" id="COG4625">
    <property type="taxonomic scope" value="Bacteria"/>
</dbReference>
<dbReference type="InterPro" id="IPR036709">
    <property type="entry name" value="Autotransporte_beta_dom_sf"/>
</dbReference>
<evidence type="ECO:0000313" key="4">
    <source>
        <dbReference type="Proteomes" id="UP000000845"/>
    </source>
</evidence>
<dbReference type="HOGENOM" id="CLU_229799_0_0_0"/>
<dbReference type="InterPro" id="IPR058034">
    <property type="entry name" value="BigA_beta"/>
</dbReference>
<reference evidence="3 4" key="2">
    <citation type="journal article" date="2010" name="Stand. Genomic Sci.">
        <title>Complete genome sequence of Sebaldella termitidis type strain (NCTC 11300).</title>
        <authorList>
            <person name="Harmon-Smith M."/>
            <person name="Celia L."/>
            <person name="Chertkov O."/>
            <person name="Lapidus A."/>
            <person name="Copeland A."/>
            <person name="Glavina Del Rio T."/>
            <person name="Nolan M."/>
            <person name="Lucas S."/>
            <person name="Tice H."/>
            <person name="Cheng J.F."/>
            <person name="Han C."/>
            <person name="Detter J.C."/>
            <person name="Bruce D."/>
            <person name="Goodwin L."/>
            <person name="Pitluck S."/>
            <person name="Pati A."/>
            <person name="Liolios K."/>
            <person name="Ivanova N."/>
            <person name="Mavromatis K."/>
            <person name="Mikhailova N."/>
            <person name="Chen A."/>
            <person name="Palaniappan K."/>
            <person name="Land M."/>
            <person name="Hauser L."/>
            <person name="Chang Y.J."/>
            <person name="Jeffries C.D."/>
            <person name="Brettin T."/>
            <person name="Goker M."/>
            <person name="Beck B."/>
            <person name="Bristow J."/>
            <person name="Eisen J.A."/>
            <person name="Markowitz V."/>
            <person name="Hugenholtz P."/>
            <person name="Kyrpides N.C."/>
            <person name="Klenk H.P."/>
            <person name="Chen F."/>
        </authorList>
    </citation>
    <scope>NUCLEOTIDE SEQUENCE [LARGE SCALE GENOMIC DNA]</scope>
    <source>
        <strain evidence="4">ATCC 33386 / NCTC 11300</strain>
    </source>
</reference>
<keyword evidence="4" id="KW-1185">Reference proteome</keyword>
<proteinExistence type="predicted"/>
<feature type="signal peptide" evidence="1">
    <location>
        <begin position="1"/>
        <end position="22"/>
    </location>
</feature>
<dbReference type="PROSITE" id="PS51208">
    <property type="entry name" value="AUTOTRANSPORTER"/>
    <property type="match status" value="1"/>
</dbReference>
<dbReference type="Proteomes" id="UP000000845">
    <property type="component" value="Chromosome"/>
</dbReference>
<protein>
    <submittedName>
        <fullName evidence="3">Outer membrane autotransporter barrel domain protein</fullName>
    </submittedName>
</protein>
<keyword evidence="1" id="KW-0732">Signal</keyword>
<accession>D1AIJ4</accession>
<dbReference type="InterPro" id="IPR005546">
    <property type="entry name" value="Autotransporte_beta"/>
</dbReference>